<dbReference type="Proteomes" id="UP000435187">
    <property type="component" value="Unassembled WGS sequence"/>
</dbReference>
<evidence type="ECO:0000313" key="3">
    <source>
        <dbReference type="Proteomes" id="UP000435187"/>
    </source>
</evidence>
<feature type="transmembrane region" description="Helical" evidence="1">
    <location>
        <begin position="97"/>
        <end position="118"/>
    </location>
</feature>
<evidence type="ECO:0000256" key="1">
    <source>
        <dbReference type="SAM" id="Phobius"/>
    </source>
</evidence>
<name>A0A6N7R1U9_9BACI</name>
<dbReference type="AlphaFoldDB" id="A0A6N7R1U9"/>
<reference evidence="2 3" key="1">
    <citation type="submission" date="2019-10" db="EMBL/GenBank/DDBJ databases">
        <title>Gracilibacillus salitolerans sp. nov., a moderate halophile isolated from a saline soil in northwest China.</title>
        <authorList>
            <person name="Gan L."/>
        </authorList>
    </citation>
    <scope>NUCLEOTIDE SEQUENCE [LARGE SCALE GENOMIC DNA]</scope>
    <source>
        <strain evidence="2 3">TP2-8</strain>
    </source>
</reference>
<feature type="transmembrane region" description="Helical" evidence="1">
    <location>
        <begin position="28"/>
        <end position="47"/>
    </location>
</feature>
<dbReference type="RefSeq" id="WP_153836266.1">
    <property type="nucleotide sequence ID" value="NZ_JBHUMW010000081.1"/>
</dbReference>
<keyword evidence="1" id="KW-0812">Transmembrane</keyword>
<evidence type="ECO:0000313" key="2">
    <source>
        <dbReference type="EMBL" id="MRI67712.1"/>
    </source>
</evidence>
<sequence>MGVLGLSGAISLFVMVQGMSYYTLHITSVFYYIIINLAAIISTYTLVKYQINKYAGDPTMEKKSGNQSKYLGVLTIAPAIGYILAQSVQETIVLKHVFSLIVVYFFAIFLAYAAAKFLHRYFFMRANMDYVNYQPYSNKEKKKLMKQGLEIK</sequence>
<gene>
    <name evidence="2" type="ORF">GH885_15430</name>
</gene>
<feature type="transmembrane region" description="Helical" evidence="1">
    <location>
        <begin position="68"/>
        <end position="85"/>
    </location>
</feature>
<accession>A0A6N7R1U9</accession>
<keyword evidence="3" id="KW-1185">Reference proteome</keyword>
<keyword evidence="1" id="KW-1133">Transmembrane helix</keyword>
<protein>
    <submittedName>
        <fullName evidence="2">Uncharacterized protein</fullName>
    </submittedName>
</protein>
<comment type="caution">
    <text evidence="2">The sequence shown here is derived from an EMBL/GenBank/DDBJ whole genome shotgun (WGS) entry which is preliminary data.</text>
</comment>
<dbReference type="EMBL" id="WJEE01000038">
    <property type="protein sequence ID" value="MRI67712.1"/>
    <property type="molecule type" value="Genomic_DNA"/>
</dbReference>
<organism evidence="2 3">
    <name type="scientific">Gracilibacillus thailandensis</name>
    <dbReference type="NCBI Taxonomy" id="563735"/>
    <lineage>
        <taxon>Bacteria</taxon>
        <taxon>Bacillati</taxon>
        <taxon>Bacillota</taxon>
        <taxon>Bacilli</taxon>
        <taxon>Bacillales</taxon>
        <taxon>Bacillaceae</taxon>
        <taxon>Gracilibacillus</taxon>
    </lineage>
</organism>
<keyword evidence="1" id="KW-0472">Membrane</keyword>
<proteinExistence type="predicted"/>